<gene>
    <name evidence="1" type="ORF">HPBE_LOCUS3955</name>
</gene>
<proteinExistence type="predicted"/>
<dbReference type="AlphaFoldDB" id="A0A183FCR2"/>
<name>A0A183FCR2_HELPZ</name>
<dbReference type="Proteomes" id="UP000050761">
    <property type="component" value="Unassembled WGS sequence"/>
</dbReference>
<evidence type="ECO:0000313" key="1">
    <source>
        <dbReference type="EMBL" id="VDO53450.1"/>
    </source>
</evidence>
<evidence type="ECO:0000313" key="3">
    <source>
        <dbReference type="WBParaSite" id="HPBE_0000395401-mRNA-1"/>
    </source>
</evidence>
<dbReference type="WBParaSite" id="HPBE_0000395401-mRNA-1">
    <property type="protein sequence ID" value="HPBE_0000395401-mRNA-1"/>
    <property type="gene ID" value="HPBE_0000395401"/>
</dbReference>
<reference evidence="3" key="2">
    <citation type="submission" date="2019-09" db="UniProtKB">
        <authorList>
            <consortium name="WormBaseParasite"/>
        </authorList>
    </citation>
    <scope>IDENTIFICATION</scope>
</reference>
<evidence type="ECO:0000313" key="2">
    <source>
        <dbReference type="Proteomes" id="UP000050761"/>
    </source>
</evidence>
<protein>
    <submittedName>
        <fullName evidence="3">Glutathione gamma-glutamylcysteinyltransferase</fullName>
    </submittedName>
</protein>
<reference evidence="1 2" key="1">
    <citation type="submission" date="2018-11" db="EMBL/GenBank/DDBJ databases">
        <authorList>
            <consortium name="Pathogen Informatics"/>
        </authorList>
    </citation>
    <scope>NUCLEOTIDE SEQUENCE [LARGE SCALE GENOMIC DNA]</scope>
</reference>
<dbReference type="OrthoDB" id="10482990at2759"/>
<organism evidence="2 3">
    <name type="scientific">Heligmosomoides polygyrus</name>
    <name type="common">Parasitic roundworm</name>
    <dbReference type="NCBI Taxonomy" id="6339"/>
    <lineage>
        <taxon>Eukaryota</taxon>
        <taxon>Metazoa</taxon>
        <taxon>Ecdysozoa</taxon>
        <taxon>Nematoda</taxon>
        <taxon>Chromadorea</taxon>
        <taxon>Rhabditida</taxon>
        <taxon>Rhabditina</taxon>
        <taxon>Rhabditomorpha</taxon>
        <taxon>Strongyloidea</taxon>
        <taxon>Heligmosomidae</taxon>
        <taxon>Heligmosomoides</taxon>
    </lineage>
</organism>
<accession>A0A183FCR2</accession>
<accession>A0A3P7VYH2</accession>
<dbReference type="EMBL" id="UZAH01021342">
    <property type="protein sequence ID" value="VDO53450.1"/>
    <property type="molecule type" value="Genomic_DNA"/>
</dbReference>
<sequence length="99" mass="11010">MADREALRVLCEVASCEKAELEMKLMVRELTEQMCEMGRDKSQPLTSTSAASGNYLQDAASLAQWDPSVLIAIANKMLKEYNGKPMVFCGHRYGFTSGR</sequence>
<keyword evidence="2" id="KW-1185">Reference proteome</keyword>